<evidence type="ECO:0000256" key="1">
    <source>
        <dbReference type="SAM" id="MobiDB-lite"/>
    </source>
</evidence>
<evidence type="ECO:0000313" key="2">
    <source>
        <dbReference type="EMBL" id="SUJ07628.1"/>
    </source>
</evidence>
<reference evidence="2 3" key="1">
    <citation type="submission" date="2018-06" db="EMBL/GenBank/DDBJ databases">
        <authorList>
            <consortium name="Pathogen Informatics"/>
            <person name="Doyle S."/>
        </authorList>
    </citation>
    <scope>NUCLEOTIDE SEQUENCE [LARGE SCALE GENOMIC DNA]</scope>
    <source>
        <strain evidence="2 3">NCTC10736</strain>
    </source>
</reference>
<sequence length="60" mass="7038">MNNRKSLSSQAAYLRRRKQKILKKLKQIHDTKRADAKFSQTSRLLSRTDSEMSQLMNSVN</sequence>
<organism evidence="2 3">
    <name type="scientific">Shewanella morhuae</name>
    <dbReference type="NCBI Taxonomy" id="365591"/>
    <lineage>
        <taxon>Bacteria</taxon>
        <taxon>Pseudomonadati</taxon>
        <taxon>Pseudomonadota</taxon>
        <taxon>Gammaproteobacteria</taxon>
        <taxon>Alteromonadales</taxon>
        <taxon>Shewanellaceae</taxon>
        <taxon>Shewanella</taxon>
    </lineage>
</organism>
<gene>
    <name evidence="2" type="ORF">NCTC10736_03879</name>
</gene>
<evidence type="ECO:0000313" key="3">
    <source>
        <dbReference type="Proteomes" id="UP000255061"/>
    </source>
</evidence>
<dbReference type="EMBL" id="UGYV01000004">
    <property type="protein sequence ID" value="SUJ07628.1"/>
    <property type="molecule type" value="Genomic_DNA"/>
</dbReference>
<protein>
    <submittedName>
        <fullName evidence="2">Uncharacterized protein</fullName>
    </submittedName>
</protein>
<name>A0A380BW30_9GAMM</name>
<proteinExistence type="predicted"/>
<dbReference type="AlphaFoldDB" id="A0A380BW30"/>
<feature type="compositionally biased region" description="Polar residues" evidence="1">
    <location>
        <begin position="38"/>
        <end position="60"/>
    </location>
</feature>
<accession>A0A380BW30</accession>
<dbReference type="Proteomes" id="UP000255061">
    <property type="component" value="Unassembled WGS sequence"/>
</dbReference>
<feature type="region of interest" description="Disordered" evidence="1">
    <location>
        <begin position="32"/>
        <end position="60"/>
    </location>
</feature>